<dbReference type="InParanoid" id="T1FVL4"/>
<accession>T1FVL4</accession>
<feature type="transmembrane region" description="Helical" evidence="2">
    <location>
        <begin position="12"/>
        <end position="36"/>
    </location>
</feature>
<dbReference type="RefSeq" id="XP_009028365.1">
    <property type="nucleotide sequence ID" value="XM_009030117.1"/>
</dbReference>
<keyword evidence="5" id="KW-1185">Reference proteome</keyword>
<feature type="region of interest" description="Disordered" evidence="1">
    <location>
        <begin position="81"/>
        <end position="144"/>
    </location>
</feature>
<dbReference type="EMBL" id="AMQM01007383">
    <property type="status" value="NOT_ANNOTATED_CDS"/>
    <property type="molecule type" value="Genomic_DNA"/>
</dbReference>
<dbReference type="GeneID" id="20212860"/>
<reference evidence="5" key="1">
    <citation type="submission" date="2012-12" db="EMBL/GenBank/DDBJ databases">
        <authorList>
            <person name="Hellsten U."/>
            <person name="Grimwood J."/>
            <person name="Chapman J.A."/>
            <person name="Shapiro H."/>
            <person name="Aerts A."/>
            <person name="Otillar R.P."/>
            <person name="Terry A.Y."/>
            <person name="Boore J.L."/>
            <person name="Simakov O."/>
            <person name="Marletaz F."/>
            <person name="Cho S.-J."/>
            <person name="Edsinger-Gonzales E."/>
            <person name="Havlak P."/>
            <person name="Kuo D.-H."/>
            <person name="Larsson T."/>
            <person name="Lv J."/>
            <person name="Arendt D."/>
            <person name="Savage R."/>
            <person name="Osoegawa K."/>
            <person name="de Jong P."/>
            <person name="Lindberg D.R."/>
            <person name="Seaver E.C."/>
            <person name="Weisblat D.A."/>
            <person name="Putnam N.H."/>
            <person name="Grigoriev I.V."/>
            <person name="Rokhsar D.S."/>
        </authorList>
    </citation>
    <scope>NUCLEOTIDE SEQUENCE</scope>
</reference>
<feature type="compositionally biased region" description="Low complexity" evidence="1">
    <location>
        <begin position="229"/>
        <end position="243"/>
    </location>
</feature>
<reference evidence="3 5" key="2">
    <citation type="journal article" date="2013" name="Nature">
        <title>Insights into bilaterian evolution from three spiralian genomes.</title>
        <authorList>
            <person name="Simakov O."/>
            <person name="Marletaz F."/>
            <person name="Cho S.J."/>
            <person name="Edsinger-Gonzales E."/>
            <person name="Havlak P."/>
            <person name="Hellsten U."/>
            <person name="Kuo D.H."/>
            <person name="Larsson T."/>
            <person name="Lv J."/>
            <person name="Arendt D."/>
            <person name="Savage R."/>
            <person name="Osoegawa K."/>
            <person name="de Jong P."/>
            <person name="Grimwood J."/>
            <person name="Chapman J.A."/>
            <person name="Shapiro H."/>
            <person name="Aerts A."/>
            <person name="Otillar R.P."/>
            <person name="Terry A.Y."/>
            <person name="Boore J.L."/>
            <person name="Grigoriev I.V."/>
            <person name="Lindberg D.R."/>
            <person name="Seaver E.C."/>
            <person name="Weisblat D.A."/>
            <person name="Putnam N.H."/>
            <person name="Rokhsar D.S."/>
        </authorList>
    </citation>
    <scope>NUCLEOTIDE SEQUENCE</scope>
</reference>
<evidence type="ECO:0000313" key="4">
    <source>
        <dbReference type="EnsemblMetazoa" id="HelroP194036"/>
    </source>
</evidence>
<dbReference type="AlphaFoldDB" id="T1FVL4"/>
<reference evidence="4" key="3">
    <citation type="submission" date="2015-06" db="UniProtKB">
        <authorList>
            <consortium name="EnsemblMetazoa"/>
        </authorList>
    </citation>
    <scope>IDENTIFICATION</scope>
</reference>
<name>T1FVL4_HELRO</name>
<evidence type="ECO:0000256" key="1">
    <source>
        <dbReference type="SAM" id="MobiDB-lite"/>
    </source>
</evidence>
<keyword evidence="2" id="KW-0812">Transmembrane</keyword>
<proteinExistence type="predicted"/>
<protein>
    <submittedName>
        <fullName evidence="3 4">Uncharacterized protein</fullName>
    </submittedName>
</protein>
<feature type="compositionally biased region" description="Basic residues" evidence="1">
    <location>
        <begin position="117"/>
        <end position="126"/>
    </location>
</feature>
<evidence type="ECO:0000313" key="5">
    <source>
        <dbReference type="Proteomes" id="UP000015101"/>
    </source>
</evidence>
<feature type="region of interest" description="Disordered" evidence="1">
    <location>
        <begin position="159"/>
        <end position="253"/>
    </location>
</feature>
<dbReference type="CTD" id="20212860"/>
<dbReference type="HOGENOM" id="CLU_720203_0_0_1"/>
<dbReference type="KEGG" id="hro:HELRODRAFT_194036"/>
<dbReference type="EMBL" id="KB097605">
    <property type="protein sequence ID" value="ESN93501.1"/>
    <property type="molecule type" value="Genomic_DNA"/>
</dbReference>
<gene>
    <name evidence="4" type="primary">20212860</name>
    <name evidence="3" type="ORF">HELRODRAFT_194036</name>
</gene>
<organism evidence="4 5">
    <name type="scientific">Helobdella robusta</name>
    <name type="common">Californian leech</name>
    <dbReference type="NCBI Taxonomy" id="6412"/>
    <lineage>
        <taxon>Eukaryota</taxon>
        <taxon>Metazoa</taxon>
        <taxon>Spiralia</taxon>
        <taxon>Lophotrochozoa</taxon>
        <taxon>Annelida</taxon>
        <taxon>Clitellata</taxon>
        <taxon>Hirudinea</taxon>
        <taxon>Rhynchobdellida</taxon>
        <taxon>Glossiphoniidae</taxon>
        <taxon>Helobdella</taxon>
    </lineage>
</organism>
<dbReference type="Proteomes" id="UP000015101">
    <property type="component" value="Unassembled WGS sequence"/>
</dbReference>
<sequence length="384" mass="44241">MGGNIAENHWKIVIASTVGLAFAVFSAIVVLVILICRGKFHEAKRRREQMNERLSRKRWLYEQSNYPVQNFIKQINKNYSFHSSPSNNNRNNIYNNNSSSNNNRPPTNPQQENIKIHASHHHRNRGSGRQVKASLPLPRDSPEILQGPVNLNYLQLQLEKRQQQQQQHRHRTHFRDESSLKLRSPLINAANININDSDRDKRSSNSKITINNKTDKRKNSTNNKTAILASSSRASYLSASHSSTKQPKHRTKKHIHEFELDENSNEFELNAEETNTSVFNTIDSENPCLHRHQFTDAISNDNWTYCSGDDSGYSPMEMAEIERNYKLFLTEQSVSDSNTETLKNVDSTEPQRRYGDVPNFAFKTARATNSNVDKFNFEFVNIVV</sequence>
<keyword evidence="2" id="KW-0472">Membrane</keyword>
<evidence type="ECO:0000256" key="2">
    <source>
        <dbReference type="SAM" id="Phobius"/>
    </source>
</evidence>
<keyword evidence="2" id="KW-1133">Transmembrane helix</keyword>
<evidence type="ECO:0000313" key="3">
    <source>
        <dbReference type="EMBL" id="ESN93501.1"/>
    </source>
</evidence>
<feature type="compositionally biased region" description="Low complexity" evidence="1">
    <location>
        <begin position="83"/>
        <end position="105"/>
    </location>
</feature>
<dbReference type="EnsemblMetazoa" id="HelroT194036">
    <property type="protein sequence ID" value="HelroP194036"/>
    <property type="gene ID" value="HelroG194036"/>
</dbReference>